<feature type="region of interest" description="Disordered" evidence="1">
    <location>
        <begin position="1"/>
        <end position="91"/>
    </location>
</feature>
<feature type="non-terminal residue" evidence="2">
    <location>
        <position position="239"/>
    </location>
</feature>
<sequence>MLRARGSSVPTSTRRVDPLGPSRRNDHLLLAPSTTTTSPTRTGRHHLSTSTTSTKNGREFARELERERRGEEGKREGSTGKLDTSEAENGRSRYLKPNALPLTIHHSRVSLRPVHAQDDVKVTKLERVQPGWQLVSLNFNCDALQVTERMHIIAGWEIDHHVTLPLRRVTNQRLRSTGVNQNTSSSTKDRQGTYNQVRRLGLLPGECHHTTTTAPTLWRLLGLFLRWRLLVLRKLLLLL</sequence>
<organism evidence="2 3">
    <name type="scientific">Colocasia esculenta</name>
    <name type="common">Wild taro</name>
    <name type="synonym">Arum esculentum</name>
    <dbReference type="NCBI Taxonomy" id="4460"/>
    <lineage>
        <taxon>Eukaryota</taxon>
        <taxon>Viridiplantae</taxon>
        <taxon>Streptophyta</taxon>
        <taxon>Embryophyta</taxon>
        <taxon>Tracheophyta</taxon>
        <taxon>Spermatophyta</taxon>
        <taxon>Magnoliopsida</taxon>
        <taxon>Liliopsida</taxon>
        <taxon>Araceae</taxon>
        <taxon>Aroideae</taxon>
        <taxon>Colocasieae</taxon>
        <taxon>Colocasia</taxon>
    </lineage>
</organism>
<keyword evidence="3" id="KW-1185">Reference proteome</keyword>
<comment type="caution">
    <text evidence="2">The sequence shown here is derived from an EMBL/GenBank/DDBJ whole genome shotgun (WGS) entry which is preliminary data.</text>
</comment>
<evidence type="ECO:0000256" key="1">
    <source>
        <dbReference type="SAM" id="MobiDB-lite"/>
    </source>
</evidence>
<dbReference type="EMBL" id="NMUH01001942">
    <property type="protein sequence ID" value="MQL96647.1"/>
    <property type="molecule type" value="Genomic_DNA"/>
</dbReference>
<feature type="compositionally biased region" description="Low complexity" evidence="1">
    <location>
        <begin position="32"/>
        <end position="41"/>
    </location>
</feature>
<evidence type="ECO:0000313" key="2">
    <source>
        <dbReference type="EMBL" id="MQL96647.1"/>
    </source>
</evidence>
<dbReference type="Proteomes" id="UP000652761">
    <property type="component" value="Unassembled WGS sequence"/>
</dbReference>
<feature type="compositionally biased region" description="Basic and acidic residues" evidence="1">
    <location>
        <begin position="56"/>
        <end position="78"/>
    </location>
</feature>
<accession>A0A843VQT8</accession>
<evidence type="ECO:0000313" key="3">
    <source>
        <dbReference type="Proteomes" id="UP000652761"/>
    </source>
</evidence>
<gene>
    <name evidence="2" type="ORF">Taro_029325</name>
</gene>
<name>A0A843VQT8_COLES</name>
<proteinExistence type="predicted"/>
<reference evidence="2" key="1">
    <citation type="submission" date="2017-07" db="EMBL/GenBank/DDBJ databases">
        <title>Taro Niue Genome Assembly and Annotation.</title>
        <authorList>
            <person name="Atibalentja N."/>
            <person name="Keating K."/>
            <person name="Fields C.J."/>
        </authorList>
    </citation>
    <scope>NUCLEOTIDE SEQUENCE</scope>
    <source>
        <strain evidence="2">Niue_2</strain>
        <tissue evidence="2">Leaf</tissue>
    </source>
</reference>
<dbReference type="AlphaFoldDB" id="A0A843VQT8"/>
<protein>
    <submittedName>
        <fullName evidence="2">Uncharacterized protein</fullName>
    </submittedName>
</protein>